<evidence type="ECO:0000256" key="1">
    <source>
        <dbReference type="SAM" id="MobiDB-lite"/>
    </source>
</evidence>
<evidence type="ECO:0000259" key="3">
    <source>
        <dbReference type="PROSITE" id="PS51724"/>
    </source>
</evidence>
<dbReference type="PANTHER" id="PTHR38687:SF1">
    <property type="entry name" value="CELL DIVISION PROTEIN DEDD"/>
    <property type="match status" value="1"/>
</dbReference>
<feature type="domain" description="SPOR" evidence="3">
    <location>
        <begin position="108"/>
        <end position="187"/>
    </location>
</feature>
<dbReference type="PANTHER" id="PTHR38687">
    <property type="entry name" value="CELL DIVISION PROTEIN DEDD-RELATED"/>
    <property type="match status" value="1"/>
</dbReference>
<dbReference type="GO" id="GO:0042834">
    <property type="term" value="F:peptidoglycan binding"/>
    <property type="evidence" value="ECO:0007669"/>
    <property type="project" value="InterPro"/>
</dbReference>
<dbReference type="GO" id="GO:0030428">
    <property type="term" value="C:cell septum"/>
    <property type="evidence" value="ECO:0007669"/>
    <property type="project" value="TreeGrafter"/>
</dbReference>
<dbReference type="InterPro" id="IPR007730">
    <property type="entry name" value="SPOR-like_dom"/>
</dbReference>
<organism evidence="4 5">
    <name type="scientific">Candidatus Thiodiazotropha endolucinida</name>
    <dbReference type="NCBI Taxonomy" id="1655433"/>
    <lineage>
        <taxon>Bacteria</taxon>
        <taxon>Pseudomonadati</taxon>
        <taxon>Pseudomonadota</taxon>
        <taxon>Gammaproteobacteria</taxon>
        <taxon>Chromatiales</taxon>
        <taxon>Sedimenticolaceae</taxon>
        <taxon>Candidatus Thiodiazotropha</taxon>
    </lineage>
</organism>
<reference evidence="4 5" key="1">
    <citation type="submission" date="2016-06" db="EMBL/GenBank/DDBJ databases">
        <title>Genome sequence of endosymbiont of Candidatus Endolucinida thiodiazotropha.</title>
        <authorList>
            <person name="Poehlein A."/>
            <person name="Koenig S."/>
            <person name="Heiden S.E."/>
            <person name="Thuermer A."/>
            <person name="Voget S."/>
            <person name="Daniel R."/>
            <person name="Markert S."/>
            <person name="Gros O."/>
            <person name="Schweder T."/>
        </authorList>
    </citation>
    <scope>NUCLEOTIDE SEQUENCE [LARGE SCALE GENOMIC DNA]</scope>
    <source>
        <strain evidence="4 5">COS</strain>
    </source>
</reference>
<gene>
    <name evidence="4" type="ORF">CODIS_31290</name>
</gene>
<keyword evidence="4" id="KW-0131">Cell cycle</keyword>
<dbReference type="AlphaFoldDB" id="A0A7Z0VJX5"/>
<keyword evidence="2" id="KW-0472">Membrane</keyword>
<accession>A0A7Z0VJX5</accession>
<keyword evidence="2" id="KW-1133">Transmembrane helix</keyword>
<keyword evidence="5" id="KW-1185">Reference proteome</keyword>
<dbReference type="InterPro" id="IPR036680">
    <property type="entry name" value="SPOR-like_sf"/>
</dbReference>
<keyword evidence="2" id="KW-0812">Transmembrane</keyword>
<evidence type="ECO:0000313" key="5">
    <source>
        <dbReference type="Proteomes" id="UP000094769"/>
    </source>
</evidence>
<feature type="compositionally biased region" description="Basic and acidic residues" evidence="1">
    <location>
        <begin position="73"/>
        <end position="92"/>
    </location>
</feature>
<comment type="caution">
    <text evidence="4">The sequence shown here is derived from an EMBL/GenBank/DDBJ whole genome shotgun (WGS) entry which is preliminary data.</text>
</comment>
<dbReference type="Pfam" id="PF05036">
    <property type="entry name" value="SPOR"/>
    <property type="match status" value="1"/>
</dbReference>
<dbReference type="Proteomes" id="UP000094769">
    <property type="component" value="Unassembled WGS sequence"/>
</dbReference>
<dbReference type="GO" id="GO:0032153">
    <property type="term" value="C:cell division site"/>
    <property type="evidence" value="ECO:0007669"/>
    <property type="project" value="TreeGrafter"/>
</dbReference>
<sequence>MGLEERLKQRLLGGAVLVALVVIFVPMLIEEPVERRTDSDYTIPVKPALNKSVPEKRNQQPRATEPQPVPAIKKPEPQKMSKPEPTVTKEVKPPVSKPVKASGNASNRLSPTAWMIQVASLTNEKNAENLVKRLRKADLPAQMEKVRLNGKLHYRIRVGPEVDHRLAEKMLAKIKTAFKLNPKLMRYPESKE</sequence>
<evidence type="ECO:0000256" key="2">
    <source>
        <dbReference type="SAM" id="Phobius"/>
    </source>
</evidence>
<dbReference type="SUPFAM" id="SSF110997">
    <property type="entry name" value="Sporulation related repeat"/>
    <property type="match status" value="1"/>
</dbReference>
<feature type="transmembrane region" description="Helical" evidence="2">
    <location>
        <begin position="12"/>
        <end position="29"/>
    </location>
</feature>
<keyword evidence="4" id="KW-0132">Cell division</keyword>
<dbReference type="Gene3D" id="3.30.70.1070">
    <property type="entry name" value="Sporulation related repeat"/>
    <property type="match status" value="1"/>
</dbReference>
<feature type="region of interest" description="Disordered" evidence="1">
    <location>
        <begin position="44"/>
        <end position="106"/>
    </location>
</feature>
<dbReference type="PROSITE" id="PS51724">
    <property type="entry name" value="SPOR"/>
    <property type="match status" value="1"/>
</dbReference>
<dbReference type="RefSeq" id="WP_235615242.1">
    <property type="nucleotide sequence ID" value="NZ_MARB01000019.1"/>
</dbReference>
<protein>
    <submittedName>
        <fullName evidence="4">Cell division protein DedD</fullName>
    </submittedName>
</protein>
<evidence type="ECO:0000313" key="4">
    <source>
        <dbReference type="EMBL" id="ODJ86646.1"/>
    </source>
</evidence>
<dbReference type="GO" id="GO:0032506">
    <property type="term" value="P:cytokinetic process"/>
    <property type="evidence" value="ECO:0007669"/>
    <property type="project" value="TreeGrafter"/>
</dbReference>
<dbReference type="EMBL" id="MARB01000019">
    <property type="protein sequence ID" value="ODJ86646.1"/>
    <property type="molecule type" value="Genomic_DNA"/>
</dbReference>
<dbReference type="InterPro" id="IPR052521">
    <property type="entry name" value="Cell_div_SPOR-domain"/>
</dbReference>
<name>A0A7Z0VJX5_9GAMM</name>
<proteinExistence type="predicted"/>